<reference evidence="4" key="1">
    <citation type="submission" date="2021-02" db="EMBL/GenBank/DDBJ databases">
        <authorList>
            <person name="Dougan E. K."/>
            <person name="Rhodes N."/>
            <person name="Thang M."/>
            <person name="Chan C."/>
        </authorList>
    </citation>
    <scope>NUCLEOTIDE SEQUENCE</scope>
</reference>
<dbReference type="AlphaFoldDB" id="A0A812TBK4"/>
<protein>
    <submittedName>
        <fullName evidence="4">Ogt protein</fullName>
    </submittedName>
</protein>
<gene>
    <name evidence="4" type="primary">Ogt</name>
    <name evidence="4" type="ORF">SNAT2548_LOCUS28843</name>
</gene>
<dbReference type="Gene3D" id="1.25.40.10">
    <property type="entry name" value="Tetratricopeptide repeat domain"/>
    <property type="match status" value="2"/>
</dbReference>
<dbReference type="EMBL" id="CAJNDS010002535">
    <property type="protein sequence ID" value="CAE7515349.1"/>
    <property type="molecule type" value="Genomic_DNA"/>
</dbReference>
<dbReference type="OrthoDB" id="9991317at2759"/>
<dbReference type="PANTHER" id="PTHR15704:SF7">
    <property type="entry name" value="SUPERKILLER COMPLEX PROTEIN 3"/>
    <property type="match status" value="1"/>
</dbReference>
<dbReference type="Proteomes" id="UP000604046">
    <property type="component" value="Unassembled WGS sequence"/>
</dbReference>
<accession>A0A812TBK4</accession>
<keyword evidence="1" id="KW-0677">Repeat</keyword>
<evidence type="ECO:0000256" key="3">
    <source>
        <dbReference type="SAM" id="SignalP"/>
    </source>
</evidence>
<keyword evidence="3" id="KW-0732">Signal</keyword>
<keyword evidence="5" id="KW-1185">Reference proteome</keyword>
<feature type="chain" id="PRO_5032382593" evidence="3">
    <location>
        <begin position="16"/>
        <end position="451"/>
    </location>
</feature>
<organism evidence="4 5">
    <name type="scientific">Symbiodinium natans</name>
    <dbReference type="NCBI Taxonomy" id="878477"/>
    <lineage>
        <taxon>Eukaryota</taxon>
        <taxon>Sar</taxon>
        <taxon>Alveolata</taxon>
        <taxon>Dinophyceae</taxon>
        <taxon>Suessiales</taxon>
        <taxon>Symbiodiniaceae</taxon>
        <taxon>Symbiodinium</taxon>
    </lineage>
</organism>
<dbReference type="GO" id="GO:0055087">
    <property type="term" value="C:Ski complex"/>
    <property type="evidence" value="ECO:0007669"/>
    <property type="project" value="InterPro"/>
</dbReference>
<keyword evidence="2" id="KW-0802">TPR repeat</keyword>
<dbReference type="GO" id="GO:0006401">
    <property type="term" value="P:RNA catabolic process"/>
    <property type="evidence" value="ECO:0007669"/>
    <property type="project" value="InterPro"/>
</dbReference>
<dbReference type="SUPFAM" id="SSF48452">
    <property type="entry name" value="TPR-like"/>
    <property type="match status" value="1"/>
</dbReference>
<evidence type="ECO:0000313" key="5">
    <source>
        <dbReference type="Proteomes" id="UP000604046"/>
    </source>
</evidence>
<evidence type="ECO:0000256" key="2">
    <source>
        <dbReference type="ARBA" id="ARBA00022803"/>
    </source>
</evidence>
<dbReference type="PANTHER" id="PTHR15704">
    <property type="entry name" value="SUPERKILLER 3 PROTEIN-RELATED"/>
    <property type="match status" value="1"/>
</dbReference>
<comment type="caution">
    <text evidence="4">The sequence shown here is derived from an EMBL/GenBank/DDBJ whole genome shotgun (WGS) entry which is preliminary data.</text>
</comment>
<evidence type="ECO:0000256" key="1">
    <source>
        <dbReference type="ARBA" id="ARBA00022737"/>
    </source>
</evidence>
<evidence type="ECO:0000313" key="4">
    <source>
        <dbReference type="EMBL" id="CAE7515349.1"/>
    </source>
</evidence>
<dbReference type="InterPro" id="IPR039226">
    <property type="entry name" value="Ski3/TTC37"/>
</dbReference>
<dbReference type="InterPro" id="IPR011990">
    <property type="entry name" value="TPR-like_helical_dom_sf"/>
</dbReference>
<name>A0A812TBK4_9DINO</name>
<sequence>MFWVLASAYLATSLSETIPCTDKPSCIEFLKDWQNHRSDSGKPRAVWAWTHLGAAGGGLLHSDEWYSQTDCFVEALKLNISNADAWSHLGVALQGTFGVASLHRKSYNASDCFVEAVKLNQTNPRAWSHLGTVGGGWVNSKWHSQMDCYIKSLEDSDDADTWVNLGTAGGGKVKEKRYSPRECYEKALWLNNESSTVWYNLGNDGGGMVRGEDVSNCSCYLRSLNLDPKFPHAWLKVGKCGGGKVTGACDGRKCSRKHCYERAAEIHPRFGEAWEALGGVGGGEVHGVKYTSEDCKSKAQALLAREEAEGWYGFGVAGGVRQSNGVHYSKEECFKKAEERFDKELYAGVSHLSIHSAQAFRVIAGALLDRGSPGHRKFQAFMRAVFHACHPASQLCLVEEARQDDFADMLSRHIYVGNHPAPLETIQAVLIGAVSHNVAACHAVQQACRAR</sequence>
<proteinExistence type="predicted"/>
<feature type="signal peptide" evidence="3">
    <location>
        <begin position="1"/>
        <end position="15"/>
    </location>
</feature>